<proteinExistence type="predicted"/>
<dbReference type="Proteomes" id="UP000263377">
    <property type="component" value="Unassembled WGS sequence"/>
</dbReference>
<keyword evidence="2" id="KW-1185">Reference proteome</keyword>
<reference evidence="1 2" key="1">
    <citation type="submission" date="2018-08" db="EMBL/GenBank/DDBJ databases">
        <title>Diversity &amp; Physiological Properties of Lignin-Decomposing Actinobacteria from Soil.</title>
        <authorList>
            <person name="Roh S.G."/>
            <person name="Kim S.B."/>
        </authorList>
    </citation>
    <scope>NUCLEOTIDE SEQUENCE [LARGE SCALE GENOMIC DNA]</scope>
    <source>
        <strain evidence="1 2">MMS17-GH009</strain>
    </source>
</reference>
<dbReference type="AlphaFoldDB" id="A0A373A3T8"/>
<gene>
    <name evidence="1" type="ORF">DR950_35970</name>
</gene>
<organism evidence="1 2">
    <name type="scientific">Kitasatospora xanthocidica</name>
    <dbReference type="NCBI Taxonomy" id="83382"/>
    <lineage>
        <taxon>Bacteria</taxon>
        <taxon>Bacillati</taxon>
        <taxon>Actinomycetota</taxon>
        <taxon>Actinomycetes</taxon>
        <taxon>Kitasatosporales</taxon>
        <taxon>Streptomycetaceae</taxon>
        <taxon>Kitasatospora</taxon>
    </lineage>
</organism>
<evidence type="ECO:0000313" key="1">
    <source>
        <dbReference type="EMBL" id="RGD62434.1"/>
    </source>
</evidence>
<sequence length="88" mass="9707">MASIIVLFEVDQGEAAGLEDDGAEVLRVHAAASDPETPEDPLDLTLCGLSTNAMEHSGYRPGRPGDPWYPVYLRARRCHNCEDILRRV</sequence>
<dbReference type="EMBL" id="QVIG01000001">
    <property type="protein sequence ID" value="RGD62434.1"/>
    <property type="molecule type" value="Genomic_DNA"/>
</dbReference>
<evidence type="ECO:0000313" key="2">
    <source>
        <dbReference type="Proteomes" id="UP000263377"/>
    </source>
</evidence>
<accession>A0A373A3T8</accession>
<protein>
    <submittedName>
        <fullName evidence="1">Uncharacterized protein</fullName>
    </submittedName>
</protein>
<name>A0A373A3T8_9ACTN</name>
<dbReference type="RefSeq" id="WP_117490876.1">
    <property type="nucleotide sequence ID" value="NZ_QVIG01000001.1"/>
</dbReference>
<comment type="caution">
    <text evidence="1">The sequence shown here is derived from an EMBL/GenBank/DDBJ whole genome shotgun (WGS) entry which is preliminary data.</text>
</comment>